<gene>
    <name evidence="2" type="ORF">GSI_14517</name>
</gene>
<feature type="compositionally biased region" description="Polar residues" evidence="1">
    <location>
        <begin position="153"/>
        <end position="169"/>
    </location>
</feature>
<name>A0A2G8RPE8_9APHY</name>
<dbReference type="Proteomes" id="UP000230002">
    <property type="component" value="Unassembled WGS sequence"/>
</dbReference>
<keyword evidence="3" id="KW-1185">Reference proteome</keyword>
<feature type="region of interest" description="Disordered" evidence="1">
    <location>
        <begin position="114"/>
        <end position="169"/>
    </location>
</feature>
<organism evidence="2 3">
    <name type="scientific">Ganoderma sinense ZZ0214-1</name>
    <dbReference type="NCBI Taxonomy" id="1077348"/>
    <lineage>
        <taxon>Eukaryota</taxon>
        <taxon>Fungi</taxon>
        <taxon>Dikarya</taxon>
        <taxon>Basidiomycota</taxon>
        <taxon>Agaricomycotina</taxon>
        <taxon>Agaricomycetes</taxon>
        <taxon>Polyporales</taxon>
        <taxon>Polyporaceae</taxon>
        <taxon>Ganoderma</taxon>
    </lineage>
</organism>
<dbReference type="AlphaFoldDB" id="A0A2G8RPE8"/>
<reference evidence="2 3" key="1">
    <citation type="journal article" date="2015" name="Sci. Rep.">
        <title>Chromosome-level genome map provides insights into diverse defense mechanisms in the medicinal fungus Ganoderma sinense.</title>
        <authorList>
            <person name="Zhu Y."/>
            <person name="Xu J."/>
            <person name="Sun C."/>
            <person name="Zhou S."/>
            <person name="Xu H."/>
            <person name="Nelson D.R."/>
            <person name="Qian J."/>
            <person name="Song J."/>
            <person name="Luo H."/>
            <person name="Xiang L."/>
            <person name="Li Y."/>
            <person name="Xu Z."/>
            <person name="Ji A."/>
            <person name="Wang L."/>
            <person name="Lu S."/>
            <person name="Hayward A."/>
            <person name="Sun W."/>
            <person name="Li X."/>
            <person name="Schwartz D.C."/>
            <person name="Wang Y."/>
            <person name="Chen S."/>
        </authorList>
    </citation>
    <scope>NUCLEOTIDE SEQUENCE [LARGE SCALE GENOMIC DNA]</scope>
    <source>
        <strain evidence="2 3">ZZ0214-1</strain>
    </source>
</reference>
<proteinExistence type="predicted"/>
<feature type="compositionally biased region" description="Basic residues" evidence="1">
    <location>
        <begin position="134"/>
        <end position="147"/>
    </location>
</feature>
<evidence type="ECO:0000256" key="1">
    <source>
        <dbReference type="SAM" id="MobiDB-lite"/>
    </source>
</evidence>
<dbReference type="EMBL" id="AYKW01000068">
    <property type="protein sequence ID" value="PIL23208.1"/>
    <property type="molecule type" value="Genomic_DNA"/>
</dbReference>
<sequence length="169" mass="18140">MNQDPPYHLFDGLDDSHYPPTTNTLHGGPLYNTVHGYCPAIFPMSAGSLGCPSPQAATNTGPFVVMHIDHYLNLMRRLEVPFEPVDPAIGHASEPATRHGMDEVVSAVRVPSRDVEAPGGGLNSTAGTQVGNHPVRKPHKMRSKVARRAQDASGKTSNANERSIKITGN</sequence>
<comment type="caution">
    <text evidence="2">The sequence shown here is derived from an EMBL/GenBank/DDBJ whole genome shotgun (WGS) entry which is preliminary data.</text>
</comment>
<evidence type="ECO:0000313" key="3">
    <source>
        <dbReference type="Proteomes" id="UP000230002"/>
    </source>
</evidence>
<dbReference type="OrthoDB" id="2538135at2759"/>
<protein>
    <submittedName>
        <fullName evidence="2">Uncharacterized protein</fullName>
    </submittedName>
</protein>
<evidence type="ECO:0000313" key="2">
    <source>
        <dbReference type="EMBL" id="PIL23208.1"/>
    </source>
</evidence>
<accession>A0A2G8RPE8</accession>